<dbReference type="CDD" id="cd00060">
    <property type="entry name" value="FHA"/>
    <property type="match status" value="1"/>
</dbReference>
<gene>
    <name evidence="2" type="ORF">L3081_11020</name>
</gene>
<dbReference type="PANTHER" id="PTHR23308">
    <property type="entry name" value="NUCLEAR INHIBITOR OF PROTEIN PHOSPHATASE-1"/>
    <property type="match status" value="1"/>
</dbReference>
<reference evidence="2" key="1">
    <citation type="submission" date="2022-01" db="EMBL/GenBank/DDBJ databases">
        <title>Colwellia maritima, isolated from seawater.</title>
        <authorList>
            <person name="Kristyanto S."/>
            <person name="Jung J."/>
            <person name="Jeon C.O."/>
        </authorList>
    </citation>
    <scope>NUCLEOTIDE SEQUENCE</scope>
    <source>
        <strain evidence="2">MSW7</strain>
    </source>
</reference>
<dbReference type="EMBL" id="JAKKSL010000002">
    <property type="protein sequence ID" value="MCI2283832.1"/>
    <property type="molecule type" value="Genomic_DNA"/>
</dbReference>
<dbReference type="InterPro" id="IPR000253">
    <property type="entry name" value="FHA_dom"/>
</dbReference>
<dbReference type="RefSeq" id="WP_242286092.1">
    <property type="nucleotide sequence ID" value="NZ_JAKKSL010000002.1"/>
</dbReference>
<dbReference type="Gene3D" id="2.60.200.20">
    <property type="match status" value="1"/>
</dbReference>
<comment type="caution">
    <text evidence="2">The sequence shown here is derived from an EMBL/GenBank/DDBJ whole genome shotgun (WGS) entry which is preliminary data.</text>
</comment>
<protein>
    <submittedName>
        <fullName evidence="2">FHA domain-containing protein</fullName>
    </submittedName>
</protein>
<evidence type="ECO:0000259" key="1">
    <source>
        <dbReference type="PROSITE" id="PS50006"/>
    </source>
</evidence>
<accession>A0ABS9X448</accession>
<dbReference type="SMART" id="SM00240">
    <property type="entry name" value="FHA"/>
    <property type="match status" value="1"/>
</dbReference>
<evidence type="ECO:0000313" key="2">
    <source>
        <dbReference type="EMBL" id="MCI2283832.1"/>
    </source>
</evidence>
<dbReference type="InterPro" id="IPR008984">
    <property type="entry name" value="SMAD_FHA_dom_sf"/>
</dbReference>
<proteinExistence type="predicted"/>
<keyword evidence="3" id="KW-1185">Reference proteome</keyword>
<dbReference type="SUPFAM" id="SSF49879">
    <property type="entry name" value="SMAD/FHA domain"/>
    <property type="match status" value="1"/>
</dbReference>
<organism evidence="2 3">
    <name type="scientific">Colwellia maritima</name>
    <dbReference type="NCBI Taxonomy" id="2912588"/>
    <lineage>
        <taxon>Bacteria</taxon>
        <taxon>Pseudomonadati</taxon>
        <taxon>Pseudomonadota</taxon>
        <taxon>Gammaproteobacteria</taxon>
        <taxon>Alteromonadales</taxon>
        <taxon>Colwelliaceae</taxon>
        <taxon>Colwellia</taxon>
    </lineage>
</organism>
<name>A0ABS9X448_9GAMM</name>
<feature type="domain" description="FHA" evidence="1">
    <location>
        <begin position="19"/>
        <end position="68"/>
    </location>
</feature>
<sequence length="258" mass="29863">MATLFNKKIQQRCFLQSHHSFGRLKNSVNTFVDDSFVSKVHAFIEWNDRYWLLRDVSSNGTWLNGNKLGRDQVAQLNVGDVINFASNENNAFELLDTKPPCDCLIPVEHNSEVIELEYFHLLPSQESHEVLLRYNNQTCSWWQEIFDDNLSESVTTMELSNRDYIIIDGLKWQLQINRPLTETQIVKPSVTSLNELTLLFQTSLDEESTHLTIQTGDKNIDLLVRSHHYLTLCLARQRVKDIEAGLIIVNRDGFMPSH</sequence>
<dbReference type="InterPro" id="IPR050923">
    <property type="entry name" value="Cell_Proc_Reg/RNA_Proc"/>
</dbReference>
<dbReference type="PROSITE" id="PS50006">
    <property type="entry name" value="FHA_DOMAIN"/>
    <property type="match status" value="1"/>
</dbReference>
<dbReference type="Proteomes" id="UP001139646">
    <property type="component" value="Unassembled WGS sequence"/>
</dbReference>
<dbReference type="Pfam" id="PF00498">
    <property type="entry name" value="FHA"/>
    <property type="match status" value="1"/>
</dbReference>
<evidence type="ECO:0000313" key="3">
    <source>
        <dbReference type="Proteomes" id="UP001139646"/>
    </source>
</evidence>